<reference evidence="1 2" key="1">
    <citation type="submission" date="2016-05" db="EMBL/GenBank/DDBJ databases">
        <title>Genome sequencing of Acetobacter pasteurianus strain SRCM100623.</title>
        <authorList>
            <person name="Song Y.R."/>
        </authorList>
    </citation>
    <scope>NUCLEOTIDE SEQUENCE [LARGE SCALE GENOMIC DNA]</scope>
    <source>
        <strain evidence="1 2">SRCM100623</strain>
    </source>
</reference>
<name>A0A1A0DAU0_ACEPA</name>
<dbReference type="Proteomes" id="UP000093796">
    <property type="component" value="Unassembled WGS sequence"/>
</dbReference>
<accession>A0A1A0DAU0</accession>
<dbReference type="AlphaFoldDB" id="A0A1A0DAU0"/>
<organism evidence="1 2">
    <name type="scientific">Acetobacter pasteurianus</name>
    <name type="common">Acetobacter turbidans</name>
    <dbReference type="NCBI Taxonomy" id="438"/>
    <lineage>
        <taxon>Bacteria</taxon>
        <taxon>Pseudomonadati</taxon>
        <taxon>Pseudomonadota</taxon>
        <taxon>Alphaproteobacteria</taxon>
        <taxon>Acetobacterales</taxon>
        <taxon>Acetobacteraceae</taxon>
        <taxon>Acetobacter</taxon>
    </lineage>
</organism>
<gene>
    <name evidence="1" type="ORF">SRCM100623_01724</name>
</gene>
<dbReference type="EMBL" id="LYUD01000101">
    <property type="protein sequence ID" value="OAZ72254.1"/>
    <property type="molecule type" value="Genomic_DNA"/>
</dbReference>
<evidence type="ECO:0000313" key="1">
    <source>
        <dbReference type="EMBL" id="OAZ72254.1"/>
    </source>
</evidence>
<protein>
    <submittedName>
        <fullName evidence="1">Uncharacterized protein</fullName>
    </submittedName>
</protein>
<sequence>MVISARAGRSHQPCIAPNSRIASNSVLIACFFVDGDALSSAFNILAYVPRSEALLVLESLVSPKYFTSLST</sequence>
<dbReference type="PATRIC" id="fig|438.15.peg.1923"/>
<proteinExistence type="predicted"/>
<evidence type="ECO:0000313" key="2">
    <source>
        <dbReference type="Proteomes" id="UP000093796"/>
    </source>
</evidence>
<comment type="caution">
    <text evidence="1">The sequence shown here is derived from an EMBL/GenBank/DDBJ whole genome shotgun (WGS) entry which is preliminary data.</text>
</comment>